<gene>
    <name evidence="2" type="ORF">HERI1096_LOCUS39472</name>
</gene>
<dbReference type="AlphaFoldDB" id="A0A7S3C5G7"/>
<dbReference type="SUPFAM" id="SSF52833">
    <property type="entry name" value="Thioredoxin-like"/>
    <property type="match status" value="1"/>
</dbReference>
<dbReference type="PANTHER" id="PTHR47682">
    <property type="entry name" value="TETRATRICOPEPTIDE REPEAT (TPR)-CONTAINING PROTEIN"/>
    <property type="match status" value="1"/>
</dbReference>
<dbReference type="PANTHER" id="PTHR47682:SF1">
    <property type="entry name" value="TETRATRICOPEPTIDE REPEAT (TPR)-CONTAINING PROTEIN"/>
    <property type="match status" value="1"/>
</dbReference>
<protein>
    <submittedName>
        <fullName evidence="2">Uncharacterized protein</fullName>
    </submittedName>
</protein>
<evidence type="ECO:0000256" key="1">
    <source>
        <dbReference type="SAM" id="SignalP"/>
    </source>
</evidence>
<dbReference type="Gene3D" id="3.40.30.10">
    <property type="entry name" value="Glutaredoxin"/>
    <property type="match status" value="1"/>
</dbReference>
<accession>A0A7S3C5G7</accession>
<reference evidence="2" key="1">
    <citation type="submission" date="2021-01" db="EMBL/GenBank/DDBJ databases">
        <authorList>
            <person name="Corre E."/>
            <person name="Pelletier E."/>
            <person name="Niang G."/>
            <person name="Scheremetjew M."/>
            <person name="Finn R."/>
            <person name="Kale V."/>
            <person name="Holt S."/>
            <person name="Cochrane G."/>
            <person name="Meng A."/>
            <person name="Brown T."/>
            <person name="Cohen L."/>
        </authorList>
    </citation>
    <scope>NUCLEOTIDE SEQUENCE</scope>
    <source>
        <strain evidence="2">CCMP281</strain>
    </source>
</reference>
<dbReference type="EMBL" id="HBHX01071360">
    <property type="protein sequence ID" value="CAE0152421.1"/>
    <property type="molecule type" value="Transcribed_RNA"/>
</dbReference>
<dbReference type="InterPro" id="IPR036249">
    <property type="entry name" value="Thioredoxin-like_sf"/>
</dbReference>
<proteinExistence type="predicted"/>
<feature type="signal peptide" evidence="1">
    <location>
        <begin position="1"/>
        <end position="15"/>
    </location>
</feature>
<organism evidence="2">
    <name type="scientific">Haptolina ericina</name>
    <dbReference type="NCBI Taxonomy" id="156174"/>
    <lineage>
        <taxon>Eukaryota</taxon>
        <taxon>Haptista</taxon>
        <taxon>Haptophyta</taxon>
        <taxon>Prymnesiophyceae</taxon>
        <taxon>Prymnesiales</taxon>
        <taxon>Prymnesiaceae</taxon>
        <taxon>Haptolina</taxon>
    </lineage>
</organism>
<keyword evidence="1" id="KW-0732">Signal</keyword>
<name>A0A7S3C5G7_9EUKA</name>
<sequence>MALLVIGSCAAATIAQPKGLRVCTNTACRKGGSSDTLSLLQALASTAPVPSARAPKGITAAALQQAHACAKVEGCGCLGGCGSGPNVASVATGEIFHDIYKPVTAQALLEAELGLNVPDAATKAYLKKMYADRSLRSNQPREAINLLTAALNEAGTLRAQAAYLLGILLEQRANVYESLADLEAAAADRKTAGRMLSMPPETDVLPAR</sequence>
<evidence type="ECO:0000313" key="2">
    <source>
        <dbReference type="EMBL" id="CAE0152421.1"/>
    </source>
</evidence>
<feature type="chain" id="PRO_5031007573" evidence="1">
    <location>
        <begin position="16"/>
        <end position="208"/>
    </location>
</feature>